<sequence>MILRLQMQWYGEGKLSLSLDDNVLRKQNDFENCRAQLEQGTAMVSKTLISEESTKVEVTHDRPGGTYDGVNFQITDQLCSLMQILVKKSYCQHTPQQRGDFLHRMVVK</sequence>
<evidence type="ECO:0000313" key="2">
    <source>
        <dbReference type="Proteomes" id="UP000308267"/>
    </source>
</evidence>
<dbReference type="EMBL" id="SJOL01004228">
    <property type="protein sequence ID" value="TGZ71908.1"/>
    <property type="molecule type" value="Genomic_DNA"/>
</dbReference>
<comment type="caution">
    <text evidence="1">The sequence shown here is derived from an EMBL/GenBank/DDBJ whole genome shotgun (WGS) entry which is preliminary data.</text>
</comment>
<proteinExistence type="predicted"/>
<reference evidence="1 2" key="1">
    <citation type="journal article" date="2019" name="BMC Genomics">
        <title>New insights from Opisthorchis felineus genome: update on genomics of the epidemiologically important liver flukes.</title>
        <authorList>
            <person name="Ershov N.I."/>
            <person name="Mordvinov V.A."/>
            <person name="Prokhortchouk E.B."/>
            <person name="Pakharukova M.Y."/>
            <person name="Gunbin K.V."/>
            <person name="Ustyantsev K."/>
            <person name="Genaev M.A."/>
            <person name="Blinov A.G."/>
            <person name="Mazur A."/>
            <person name="Boulygina E."/>
            <person name="Tsygankova S."/>
            <person name="Khrameeva E."/>
            <person name="Chekanov N."/>
            <person name="Fan G."/>
            <person name="Xiao A."/>
            <person name="Zhang H."/>
            <person name="Xu X."/>
            <person name="Yang H."/>
            <person name="Solovyev V."/>
            <person name="Lee S.M."/>
            <person name="Liu X."/>
            <person name="Afonnikov D.A."/>
            <person name="Skryabin K.G."/>
        </authorList>
    </citation>
    <scope>NUCLEOTIDE SEQUENCE [LARGE SCALE GENOMIC DNA]</scope>
    <source>
        <strain evidence="1">AK-0245</strain>
        <tissue evidence="1">Whole organism</tissue>
    </source>
</reference>
<dbReference type="OrthoDB" id="191706at2759"/>
<dbReference type="Proteomes" id="UP000308267">
    <property type="component" value="Unassembled WGS sequence"/>
</dbReference>
<gene>
    <name evidence="1" type="ORF">CRM22_002395</name>
</gene>
<organism evidence="1 2">
    <name type="scientific">Opisthorchis felineus</name>
    <dbReference type="NCBI Taxonomy" id="147828"/>
    <lineage>
        <taxon>Eukaryota</taxon>
        <taxon>Metazoa</taxon>
        <taxon>Spiralia</taxon>
        <taxon>Lophotrochozoa</taxon>
        <taxon>Platyhelminthes</taxon>
        <taxon>Trematoda</taxon>
        <taxon>Digenea</taxon>
        <taxon>Opisthorchiida</taxon>
        <taxon>Opisthorchiata</taxon>
        <taxon>Opisthorchiidae</taxon>
        <taxon>Opisthorchis</taxon>
    </lineage>
</organism>
<evidence type="ECO:0000313" key="1">
    <source>
        <dbReference type="EMBL" id="TGZ71908.1"/>
    </source>
</evidence>
<protein>
    <submittedName>
        <fullName evidence="1">Uncharacterized protein</fullName>
    </submittedName>
</protein>
<dbReference type="AlphaFoldDB" id="A0A4S2MC82"/>
<name>A0A4S2MC82_OPIFE</name>
<keyword evidence="2" id="KW-1185">Reference proteome</keyword>
<accession>A0A4S2MC82</accession>